<dbReference type="Proteomes" id="UP000224200">
    <property type="component" value="Segment"/>
</dbReference>
<dbReference type="EMBL" id="KX237515">
    <property type="protein sequence ID" value="AOZ65344.1"/>
    <property type="molecule type" value="Genomic_DNA"/>
</dbReference>
<keyword evidence="2" id="KW-1185">Reference proteome</keyword>
<reference evidence="1 2" key="1">
    <citation type="submission" date="2016-05" db="EMBL/GenBank/DDBJ databases">
        <title>Complete genome sequence of bacteriophage vB_KpnS_KpV522 lytic for Klebsiella pneumoniae.</title>
        <authorList>
            <person name="Komisarova E.V."/>
            <person name="Krasilnikova V.M."/>
            <person name="Kislichkina A.A."/>
            <person name="Myakinina V.P."/>
            <person name="Volozhantsev N.V."/>
        </authorList>
    </citation>
    <scope>NUCLEOTIDE SEQUENCE [LARGE SCALE GENOMIC DNA]</scope>
</reference>
<protein>
    <submittedName>
        <fullName evidence="1">Uncharacterized protein</fullName>
    </submittedName>
</protein>
<accession>A0A1I9SER7</accession>
<sequence length="135" mass="15317">MQSQPIQLFRIDGIIDNLRNSTNNQNPAGGIGYSHHINQSGANTMQTCKYITKAFSYKSTRIAVLHVHTKKDGDQYKIMKHVINYVRGQNVESWRVMGSASTFTDLRECIGKFETLVNSHRKATGKEPIKFTVEE</sequence>
<name>A0A1I9SER7_9CAUD</name>
<evidence type="ECO:0000313" key="1">
    <source>
        <dbReference type="EMBL" id="AOZ65344.1"/>
    </source>
</evidence>
<gene>
    <name evidence="1" type="ORF">kpv522_79</name>
</gene>
<organism evidence="1 2">
    <name type="scientific">Klebsiella phage vB_KpnS_KpV522</name>
    <dbReference type="NCBI Taxonomy" id="1912320"/>
    <lineage>
        <taxon>Viruses</taxon>
        <taxon>Duplodnaviria</taxon>
        <taxon>Heunggongvirae</taxon>
        <taxon>Uroviricota</taxon>
        <taxon>Caudoviricetes</taxon>
        <taxon>Drexlerviridae</taxon>
        <taxon>Webervirus</taxon>
        <taxon>Webervirus KpV522</taxon>
    </lineage>
</organism>
<evidence type="ECO:0000313" key="2">
    <source>
        <dbReference type="Proteomes" id="UP000224200"/>
    </source>
</evidence>
<proteinExistence type="predicted"/>